<evidence type="ECO:0000256" key="5">
    <source>
        <dbReference type="ARBA" id="ARBA00022989"/>
    </source>
</evidence>
<proteinExistence type="inferred from homology"/>
<evidence type="ECO:0000256" key="1">
    <source>
        <dbReference type="ARBA" id="ARBA00004651"/>
    </source>
</evidence>
<dbReference type="Proteomes" id="UP000024547">
    <property type="component" value="Unassembled WGS sequence"/>
</dbReference>
<gene>
    <name evidence="8" type="ORF">HY36_12735</name>
</gene>
<evidence type="ECO:0000313" key="8">
    <source>
        <dbReference type="EMBL" id="KCZ64456.1"/>
    </source>
</evidence>
<dbReference type="STRING" id="1280948.HY36_12735"/>
<keyword evidence="9" id="KW-1185">Reference proteome</keyword>
<feature type="transmembrane region" description="Helical" evidence="7">
    <location>
        <begin position="321"/>
        <end position="337"/>
    </location>
</feature>
<comment type="caution">
    <text evidence="8">The sequence shown here is derived from an EMBL/GenBank/DDBJ whole genome shotgun (WGS) entry which is preliminary data.</text>
</comment>
<keyword evidence="6 7" id="KW-0472">Membrane</keyword>
<dbReference type="PATRIC" id="fig|1280948.3.peg.784"/>
<organism evidence="8 9">
    <name type="scientific">Hyphomonas atlantica</name>
    <dbReference type="NCBI Taxonomy" id="1280948"/>
    <lineage>
        <taxon>Bacteria</taxon>
        <taxon>Pseudomonadati</taxon>
        <taxon>Pseudomonadota</taxon>
        <taxon>Alphaproteobacteria</taxon>
        <taxon>Hyphomonadales</taxon>
        <taxon>Hyphomonadaceae</taxon>
        <taxon>Hyphomonas</taxon>
    </lineage>
</organism>
<feature type="transmembrane region" description="Helical" evidence="7">
    <location>
        <begin position="84"/>
        <end position="102"/>
    </location>
</feature>
<dbReference type="RefSeq" id="WP_035548767.1">
    <property type="nucleotide sequence ID" value="NZ_AWFH01000003.1"/>
</dbReference>
<reference evidence="8 9" key="1">
    <citation type="journal article" date="2014" name="Antonie Van Leeuwenhoek">
        <title>Hyphomonas beringensis sp. nov. and Hyphomonas chukchiensis sp. nov., isolated from surface seawater of the Bering Sea and Chukchi Sea.</title>
        <authorList>
            <person name="Li C."/>
            <person name="Lai Q."/>
            <person name="Li G."/>
            <person name="Dong C."/>
            <person name="Wang J."/>
            <person name="Liao Y."/>
            <person name="Shao Z."/>
        </authorList>
    </citation>
    <scope>NUCLEOTIDE SEQUENCE [LARGE SCALE GENOMIC DNA]</scope>
    <source>
        <strain evidence="8 9">22II1-22F38</strain>
    </source>
</reference>
<comment type="subcellular location">
    <subcellularLocation>
        <location evidence="1">Cell membrane</location>
        <topology evidence="1">Multi-pass membrane protein</topology>
    </subcellularLocation>
</comment>
<sequence length="492" mass="52673">MSTSQIIRRAIRNLVWMFAHSWASAVFGLATFAVMARILGPEPYGIMALAALVFGVAGVFVGAPLTESIQQRDEITNVHLDTTFWLNSGLTLVFAVVIALLAEPISALIGAPAVAEVLPALSVIMLFSSLEGVPGALLQRELENDKLVWIETASELLTTGLALVLALLGFGVWSLVISMAAGTLISVAGCFYASKWRPGFSVSVTAFRELFAFNRDTVGTYFLGYVDDAIPRFLLSLVGGERAVGLLSIAGTISGSLTGLLMGPFNEIAMNVVARLQSSRRTVHELLDRVFAMTTAVIYPATLGLAIVSPLLIPLVIGDEWIAAVVPLQIFLVLGIRDATGTFNIAILRGVGDSRSPLIILSLGILFLFILAPLLLPYGVAGIATLIALRTFLTWPVSAWLVQRAAGYSAIRQIVIGWRALIASLGMVAIVLLVNFHMPAHWSEIARVAVMIISGILSYTGLMFVVGAGQVREIREGIGWFRNHHDGAVEPA</sequence>
<comment type="similarity">
    <text evidence="2">Belongs to the polysaccharide synthase family.</text>
</comment>
<dbReference type="PANTHER" id="PTHR30250:SF10">
    <property type="entry name" value="LIPOPOLYSACCHARIDE BIOSYNTHESIS PROTEIN WZXC"/>
    <property type="match status" value="1"/>
</dbReference>
<accession>A0A059E9U4</accession>
<dbReference type="PANTHER" id="PTHR30250">
    <property type="entry name" value="PST FAMILY PREDICTED COLANIC ACID TRANSPORTER"/>
    <property type="match status" value="1"/>
</dbReference>
<evidence type="ECO:0000256" key="6">
    <source>
        <dbReference type="ARBA" id="ARBA00023136"/>
    </source>
</evidence>
<feature type="transmembrane region" description="Helical" evidence="7">
    <location>
        <begin position="290"/>
        <end position="315"/>
    </location>
</feature>
<dbReference type="eggNOG" id="COG2244">
    <property type="taxonomic scope" value="Bacteria"/>
</dbReference>
<protein>
    <submittedName>
        <fullName evidence="8">Uncharacterized protein</fullName>
    </submittedName>
</protein>
<evidence type="ECO:0000256" key="3">
    <source>
        <dbReference type="ARBA" id="ARBA00022475"/>
    </source>
</evidence>
<dbReference type="EMBL" id="AWFH01000003">
    <property type="protein sequence ID" value="KCZ64456.1"/>
    <property type="molecule type" value="Genomic_DNA"/>
</dbReference>
<evidence type="ECO:0000256" key="2">
    <source>
        <dbReference type="ARBA" id="ARBA00007430"/>
    </source>
</evidence>
<evidence type="ECO:0000256" key="4">
    <source>
        <dbReference type="ARBA" id="ARBA00022692"/>
    </source>
</evidence>
<feature type="transmembrane region" description="Helical" evidence="7">
    <location>
        <begin position="44"/>
        <end position="63"/>
    </location>
</feature>
<evidence type="ECO:0000256" key="7">
    <source>
        <dbReference type="SAM" id="Phobius"/>
    </source>
</evidence>
<name>A0A059E9U4_9PROT</name>
<keyword evidence="4 7" id="KW-0812">Transmembrane</keyword>
<dbReference type="OrthoDB" id="9770347at2"/>
<feature type="transmembrane region" description="Helical" evidence="7">
    <location>
        <begin position="14"/>
        <end position="38"/>
    </location>
</feature>
<feature type="transmembrane region" description="Helical" evidence="7">
    <location>
        <begin position="414"/>
        <end position="436"/>
    </location>
</feature>
<dbReference type="GO" id="GO:0005886">
    <property type="term" value="C:plasma membrane"/>
    <property type="evidence" value="ECO:0007669"/>
    <property type="project" value="UniProtKB-SubCell"/>
</dbReference>
<feature type="transmembrane region" description="Helical" evidence="7">
    <location>
        <begin position="382"/>
        <end position="402"/>
    </location>
</feature>
<dbReference type="InterPro" id="IPR050833">
    <property type="entry name" value="Poly_Biosynth_Transport"/>
</dbReference>
<dbReference type="AlphaFoldDB" id="A0A059E9U4"/>
<keyword evidence="5 7" id="KW-1133">Transmembrane helix</keyword>
<feature type="transmembrane region" description="Helical" evidence="7">
    <location>
        <begin position="358"/>
        <end position="376"/>
    </location>
</feature>
<keyword evidence="3" id="KW-1003">Cell membrane</keyword>
<feature type="transmembrane region" description="Helical" evidence="7">
    <location>
        <begin position="448"/>
        <end position="468"/>
    </location>
</feature>
<evidence type="ECO:0000313" key="9">
    <source>
        <dbReference type="Proteomes" id="UP000024547"/>
    </source>
</evidence>
<dbReference type="Pfam" id="PF13440">
    <property type="entry name" value="Polysacc_synt_3"/>
    <property type="match status" value="1"/>
</dbReference>